<dbReference type="Proteomes" id="UP000827872">
    <property type="component" value="Linkage Group LG14"/>
</dbReference>
<sequence length="117" mass="13074">MSSFTVHSIKWSRAAFQMGDEMGLETSHKPALLGHSHHKVCFQIRLESVGLKPASPIQLLSYCDSFERWPREGQDSGALCTVVFLRCANVGDGAVKQGRQAWLLLRPHPPEKAQDLF</sequence>
<organism evidence="1 2">
    <name type="scientific">Sphaerodactylus townsendi</name>
    <dbReference type="NCBI Taxonomy" id="933632"/>
    <lineage>
        <taxon>Eukaryota</taxon>
        <taxon>Metazoa</taxon>
        <taxon>Chordata</taxon>
        <taxon>Craniata</taxon>
        <taxon>Vertebrata</taxon>
        <taxon>Euteleostomi</taxon>
        <taxon>Lepidosauria</taxon>
        <taxon>Squamata</taxon>
        <taxon>Bifurcata</taxon>
        <taxon>Gekkota</taxon>
        <taxon>Sphaerodactylidae</taxon>
        <taxon>Sphaerodactylus</taxon>
    </lineage>
</organism>
<name>A0ACB8EB77_9SAUR</name>
<protein>
    <submittedName>
        <fullName evidence="1">Uncharacterized protein</fullName>
    </submittedName>
</protein>
<proteinExistence type="predicted"/>
<accession>A0ACB8EB77</accession>
<evidence type="ECO:0000313" key="2">
    <source>
        <dbReference type="Proteomes" id="UP000827872"/>
    </source>
</evidence>
<evidence type="ECO:0000313" key="1">
    <source>
        <dbReference type="EMBL" id="KAH7989609.1"/>
    </source>
</evidence>
<comment type="caution">
    <text evidence="1">The sequence shown here is derived from an EMBL/GenBank/DDBJ whole genome shotgun (WGS) entry which is preliminary data.</text>
</comment>
<dbReference type="EMBL" id="CM037627">
    <property type="protein sequence ID" value="KAH7989609.1"/>
    <property type="molecule type" value="Genomic_DNA"/>
</dbReference>
<gene>
    <name evidence="1" type="ORF">K3G42_011586</name>
</gene>
<keyword evidence="2" id="KW-1185">Reference proteome</keyword>
<reference evidence="1" key="1">
    <citation type="submission" date="2021-08" db="EMBL/GenBank/DDBJ databases">
        <title>The first chromosome-level gecko genome reveals the dynamic sex chromosomes of Neotropical dwarf geckos (Sphaerodactylidae: Sphaerodactylus).</title>
        <authorList>
            <person name="Pinto B.J."/>
            <person name="Keating S.E."/>
            <person name="Gamble T."/>
        </authorList>
    </citation>
    <scope>NUCLEOTIDE SEQUENCE</scope>
    <source>
        <strain evidence="1">TG3544</strain>
    </source>
</reference>